<evidence type="ECO:0000256" key="1">
    <source>
        <dbReference type="ARBA" id="ARBA00006040"/>
    </source>
</evidence>
<comment type="similarity">
    <text evidence="1 9">Belongs to the peptidase M3 family.</text>
</comment>
<dbReference type="GO" id="GO:0005829">
    <property type="term" value="C:cytosol"/>
    <property type="evidence" value="ECO:0007669"/>
    <property type="project" value="UniProtKB-ARBA"/>
</dbReference>
<proteinExistence type="inferred from homology"/>
<evidence type="ECO:0000259" key="11">
    <source>
        <dbReference type="Pfam" id="PF01432"/>
    </source>
</evidence>
<sequence length="762" mass="84460">MLPPYGHFRSRRISQAQGAWLCLFLVFASVAGAARRPLEYVEGIKTAEASADAKEDPLLASTVFPLYDKLTAASIVPSLMNLFKELEQDIDKLEASAPTTWADLVDPYERLNDRLNLPWGIVTHLEGVKNNDELRAAMDQLNPLQVRISQRLGQSSPLYQAFKIIRNNSTGLTEAQQRVLDGAIINAKLSGVDLQVEATDRFNEITQQLSALSNNFSNNALDSTAAFKLLVTDKKGLGGLPESFLAQAAQRANKAGNDGATPADGPWLITLDAPTYTSVMSYADNRTLREEVYRAYISRASSGAADNTPIIETMMALRQEQARLAGYTDAAEYFMANKMATPQTAMDLVEQLREASYNTAAKELKDLRQFAASQNFTETLMNWDSAYWAQKQQQALFNLNDEDVRPYLPLPRVLEGLFALAKRLFNATVEAADGEVPVWDPTVRFFRVYRNGDLKAHFYLDSFARPGEKSAGAWQSSMVGQSALLAAPGEKLRLPVAVLVTNQSPPVGDKPSLMTMYEVVTLFHEFGHGLQHMLTTQTDVLVSGIAGIEQDAVEQPSQFLERWAHEKPVLLSFARHYETNKSMPEDLVNKIEAARNYRSGTDTLRQLYYALIDLKIHSSYNPQPGVFLHETDLYKDVIAKTNVMAPLPEDRFLCTFTHIFSGGYASGYYGYKWAQVMSIDGFSAFQEVGMDNEEAIAKEGLKYRDTILSLGGARAPALVFQDFRGRPSSTTPILRDENLLQADTGSVQTQSLVSAATSQRAN</sequence>
<evidence type="ECO:0000256" key="6">
    <source>
        <dbReference type="ARBA" id="ARBA00023049"/>
    </source>
</evidence>
<dbReference type="PANTHER" id="PTHR11804:SF83">
    <property type="entry name" value="LD37516P"/>
    <property type="match status" value="1"/>
</dbReference>
<dbReference type="FunFam" id="3.40.390.10:FF:000009">
    <property type="entry name" value="Oligopeptidase A"/>
    <property type="match status" value="1"/>
</dbReference>
<keyword evidence="5 9" id="KW-0862">Zinc</keyword>
<keyword evidence="6 9" id="KW-0482">Metalloprotease</keyword>
<dbReference type="GeneID" id="17042268"/>
<dbReference type="RefSeq" id="XP_005648814.1">
    <property type="nucleotide sequence ID" value="XM_005648757.1"/>
</dbReference>
<dbReference type="InterPro" id="IPR045090">
    <property type="entry name" value="Pept_M3A_M3B"/>
</dbReference>
<dbReference type="AlphaFoldDB" id="I0Z0V1"/>
<evidence type="ECO:0000313" key="14">
    <source>
        <dbReference type="Proteomes" id="UP000007264"/>
    </source>
</evidence>
<keyword evidence="4 9" id="KW-0378">Hydrolase</keyword>
<comment type="caution">
    <text evidence="13">The sequence shown here is derived from an EMBL/GenBank/DDBJ whole genome shotgun (WGS) entry which is preliminary data.</text>
</comment>
<evidence type="ECO:0000256" key="8">
    <source>
        <dbReference type="ARBA" id="ARBA00026100"/>
    </source>
</evidence>
<dbReference type="InterPro" id="IPR024077">
    <property type="entry name" value="Neurolysin/TOP_dom2"/>
</dbReference>
<dbReference type="OrthoDB" id="534666at2759"/>
<dbReference type="Pfam" id="PF19310">
    <property type="entry name" value="TOP_N"/>
    <property type="match status" value="1"/>
</dbReference>
<keyword evidence="10" id="KW-0732">Signal</keyword>
<dbReference type="InterPro" id="IPR045666">
    <property type="entry name" value="OpdA_N"/>
</dbReference>
<comment type="catalytic activity">
    <reaction evidence="7">
        <text>Hydrolysis of oligopeptides, with broad specificity. Gly or Ala commonly occur as P1 or P1' residues, but more distant residues are also important, as is shown by the fact that Z-Gly-Pro-Gly-|-Gly-Pro-Ala is cleaved, but not Z-(Gly)(5).</text>
        <dbReference type="EC" id="3.4.24.70"/>
    </reaction>
</comment>
<dbReference type="EC" id="3.4.24.70" evidence="8"/>
<feature type="domain" description="Oligopeptidase A N-terminal" evidence="12">
    <location>
        <begin position="81"/>
        <end position="197"/>
    </location>
</feature>
<reference evidence="13 14" key="1">
    <citation type="journal article" date="2012" name="Genome Biol.">
        <title>The genome of the polar eukaryotic microalga coccomyxa subellipsoidea reveals traits of cold adaptation.</title>
        <authorList>
            <person name="Blanc G."/>
            <person name="Agarkova I."/>
            <person name="Grimwood J."/>
            <person name="Kuo A."/>
            <person name="Brueggeman A."/>
            <person name="Dunigan D."/>
            <person name="Gurnon J."/>
            <person name="Ladunga I."/>
            <person name="Lindquist E."/>
            <person name="Lucas S."/>
            <person name="Pangilinan J."/>
            <person name="Proschold T."/>
            <person name="Salamov A."/>
            <person name="Schmutz J."/>
            <person name="Weeks D."/>
            <person name="Yamada T."/>
            <person name="Claverie J.M."/>
            <person name="Grigoriev I."/>
            <person name="Van Etten J."/>
            <person name="Lomsadze A."/>
            <person name="Borodovsky M."/>
        </authorList>
    </citation>
    <scope>NUCLEOTIDE SEQUENCE [LARGE SCALE GENOMIC DNA]</scope>
    <source>
        <strain evidence="13 14">C-169</strain>
    </source>
</reference>
<dbReference type="InterPro" id="IPR001567">
    <property type="entry name" value="Pept_M3A_M3B_dom"/>
</dbReference>
<name>I0Z0V1_COCSC</name>
<organism evidence="13 14">
    <name type="scientific">Coccomyxa subellipsoidea (strain C-169)</name>
    <name type="common">Green microalga</name>
    <dbReference type="NCBI Taxonomy" id="574566"/>
    <lineage>
        <taxon>Eukaryota</taxon>
        <taxon>Viridiplantae</taxon>
        <taxon>Chlorophyta</taxon>
        <taxon>core chlorophytes</taxon>
        <taxon>Trebouxiophyceae</taxon>
        <taxon>Trebouxiophyceae incertae sedis</taxon>
        <taxon>Coccomyxaceae</taxon>
        <taxon>Coccomyxa</taxon>
        <taxon>Coccomyxa subellipsoidea</taxon>
    </lineage>
</organism>
<accession>I0Z0V1</accession>
<dbReference type="GO" id="GO:0006508">
    <property type="term" value="P:proteolysis"/>
    <property type="evidence" value="ECO:0007669"/>
    <property type="project" value="UniProtKB-KW"/>
</dbReference>
<dbReference type="Pfam" id="PF01432">
    <property type="entry name" value="Peptidase_M3"/>
    <property type="match status" value="1"/>
</dbReference>
<protein>
    <recommendedName>
        <fullName evidence="8">oligopeptidase A</fullName>
        <ecNumber evidence="8">3.4.24.70</ecNumber>
    </recommendedName>
</protein>
<evidence type="ECO:0000256" key="10">
    <source>
        <dbReference type="SAM" id="SignalP"/>
    </source>
</evidence>
<evidence type="ECO:0000256" key="3">
    <source>
        <dbReference type="ARBA" id="ARBA00022723"/>
    </source>
</evidence>
<feature type="domain" description="Peptidase M3A/M3B catalytic" evidence="11">
    <location>
        <begin position="279"/>
        <end position="736"/>
    </location>
</feature>
<feature type="chain" id="PRO_5003636625" description="oligopeptidase A" evidence="10">
    <location>
        <begin position="34"/>
        <end position="762"/>
    </location>
</feature>
<dbReference type="GO" id="GO:0006518">
    <property type="term" value="P:peptide metabolic process"/>
    <property type="evidence" value="ECO:0007669"/>
    <property type="project" value="TreeGrafter"/>
</dbReference>
<feature type="signal peptide" evidence="10">
    <location>
        <begin position="1"/>
        <end position="33"/>
    </location>
</feature>
<dbReference type="CDD" id="cd06456">
    <property type="entry name" value="M3A_DCP"/>
    <property type="match status" value="1"/>
</dbReference>
<dbReference type="EMBL" id="AGSI01000006">
    <property type="protein sequence ID" value="EIE24270.1"/>
    <property type="molecule type" value="Genomic_DNA"/>
</dbReference>
<dbReference type="eggNOG" id="KOG2089">
    <property type="taxonomic scope" value="Eukaryota"/>
</dbReference>
<evidence type="ECO:0000256" key="9">
    <source>
        <dbReference type="RuleBase" id="RU003435"/>
    </source>
</evidence>
<keyword evidence="14" id="KW-1185">Reference proteome</keyword>
<evidence type="ECO:0000259" key="12">
    <source>
        <dbReference type="Pfam" id="PF19310"/>
    </source>
</evidence>
<gene>
    <name evidence="13" type="ORF">COCSUDRAFT_53282</name>
</gene>
<dbReference type="InterPro" id="IPR034005">
    <property type="entry name" value="M3A_DCP"/>
</dbReference>
<evidence type="ECO:0000256" key="2">
    <source>
        <dbReference type="ARBA" id="ARBA00022670"/>
    </source>
</evidence>
<evidence type="ECO:0000256" key="4">
    <source>
        <dbReference type="ARBA" id="ARBA00022801"/>
    </source>
</evidence>
<dbReference type="KEGG" id="csl:COCSUDRAFT_53282"/>
<dbReference type="Gene3D" id="3.40.390.10">
    <property type="entry name" value="Collagenase (Catalytic Domain)"/>
    <property type="match status" value="1"/>
</dbReference>
<keyword evidence="2 9" id="KW-0645">Protease</keyword>
<comment type="cofactor">
    <cofactor evidence="9">
        <name>Zn(2+)</name>
        <dbReference type="ChEBI" id="CHEBI:29105"/>
    </cofactor>
    <text evidence="9">Binds 1 zinc ion.</text>
</comment>
<dbReference type="InterPro" id="IPR024079">
    <property type="entry name" value="MetalloPept_cat_dom_sf"/>
</dbReference>
<evidence type="ECO:0000256" key="5">
    <source>
        <dbReference type="ARBA" id="ARBA00022833"/>
    </source>
</evidence>
<keyword evidence="3 9" id="KW-0479">Metal-binding</keyword>
<dbReference type="SUPFAM" id="SSF55486">
    <property type="entry name" value="Metalloproteases ('zincins'), catalytic domain"/>
    <property type="match status" value="1"/>
</dbReference>
<dbReference type="GO" id="GO:0046872">
    <property type="term" value="F:metal ion binding"/>
    <property type="evidence" value="ECO:0007669"/>
    <property type="project" value="UniProtKB-UniRule"/>
</dbReference>
<dbReference type="Proteomes" id="UP000007264">
    <property type="component" value="Unassembled WGS sequence"/>
</dbReference>
<dbReference type="PANTHER" id="PTHR11804">
    <property type="entry name" value="PROTEASE M3 THIMET OLIGOPEPTIDASE-RELATED"/>
    <property type="match status" value="1"/>
</dbReference>
<dbReference type="Gene3D" id="1.10.1370.10">
    <property type="entry name" value="Neurolysin, domain 3"/>
    <property type="match status" value="1"/>
</dbReference>
<dbReference type="GO" id="GO:0004222">
    <property type="term" value="F:metalloendopeptidase activity"/>
    <property type="evidence" value="ECO:0007669"/>
    <property type="project" value="UniProtKB-EC"/>
</dbReference>
<evidence type="ECO:0000313" key="13">
    <source>
        <dbReference type="EMBL" id="EIE24270.1"/>
    </source>
</evidence>
<evidence type="ECO:0000256" key="7">
    <source>
        <dbReference type="ARBA" id="ARBA00024603"/>
    </source>
</evidence>